<gene>
    <name evidence="7" type="ORF">EIMP300_35150</name>
</gene>
<evidence type="ECO:0000313" key="8">
    <source>
        <dbReference type="Proteomes" id="UP000467488"/>
    </source>
</evidence>
<evidence type="ECO:0000256" key="1">
    <source>
        <dbReference type="ARBA" id="ARBA00012104"/>
    </source>
</evidence>
<dbReference type="GO" id="GO:0008902">
    <property type="term" value="F:hydroxymethylpyrimidine kinase activity"/>
    <property type="evidence" value="ECO:0007669"/>
    <property type="project" value="TreeGrafter"/>
</dbReference>
<dbReference type="GO" id="GO:0005829">
    <property type="term" value="C:cytosol"/>
    <property type="evidence" value="ECO:0007669"/>
    <property type="project" value="TreeGrafter"/>
</dbReference>
<dbReference type="Gene3D" id="3.40.1190.20">
    <property type="match status" value="1"/>
</dbReference>
<dbReference type="AlphaFoldDB" id="A0A8S0FNT0"/>
<protein>
    <recommendedName>
        <fullName evidence="1">pyridoxal kinase</fullName>
        <ecNumber evidence="1">2.7.1.35</ecNumber>
    </recommendedName>
</protein>
<dbReference type="GO" id="GO:0008478">
    <property type="term" value="F:pyridoxal kinase activity"/>
    <property type="evidence" value="ECO:0007669"/>
    <property type="project" value="UniProtKB-EC"/>
</dbReference>
<dbReference type="InterPro" id="IPR029056">
    <property type="entry name" value="Ribokinase-like"/>
</dbReference>
<evidence type="ECO:0000256" key="2">
    <source>
        <dbReference type="ARBA" id="ARBA00022679"/>
    </source>
</evidence>
<dbReference type="EC" id="2.7.1.35" evidence="1"/>
<reference evidence="7 8" key="1">
    <citation type="submission" date="2020-01" db="EMBL/GenBank/DDBJ databases">
        <title>Dynamics of blaIMP-6 dissemination in carbapenem resistant Enterobacteriacea isolated from regional surveillance in Osaka, Japan.</title>
        <authorList>
            <person name="Abe R."/>
            <person name="Akeda Y."/>
            <person name="Sugawara Y."/>
            <person name="Yamamoto N."/>
            <person name="Tomono K."/>
            <person name="Takeuchi D."/>
            <person name="Kawahara R."/>
            <person name="Hamada S."/>
        </authorList>
    </citation>
    <scope>NUCLEOTIDE SEQUENCE [LARGE SCALE GENOMIC DNA]</scope>
    <source>
        <strain evidence="7 8">E300</strain>
    </source>
</reference>
<dbReference type="InterPro" id="IPR013749">
    <property type="entry name" value="PM/HMP-P_kinase-1"/>
</dbReference>
<accession>A0A8S0FNT0</accession>
<name>A0A8S0FNT0_ECOLX</name>
<dbReference type="GO" id="GO:0009443">
    <property type="term" value="P:pyridoxal 5'-phosphate salvage"/>
    <property type="evidence" value="ECO:0007669"/>
    <property type="project" value="InterPro"/>
</dbReference>
<evidence type="ECO:0000256" key="3">
    <source>
        <dbReference type="ARBA" id="ARBA00022741"/>
    </source>
</evidence>
<keyword evidence="3" id="KW-0547">Nucleotide-binding</keyword>
<sequence length="183" mass="20020">MCRGILAEWLTALRKDHPDLLIMVDPVIGDIDSGIYVKPDLPEAYRQYLLPLAQGITPNIFELEILTGKDCRDLDSAIAAAKSLLSDTLKWVVITSASGNEENQEMQVVVVSADSVNVISHSRVKTDLKGTGDLFCAQLISGLLKGKALTDAVHRAGLRVLEVMRYTQQHESDELILPPLAEA</sequence>
<feature type="domain" description="Pyridoxamine kinase/Phosphomethylpyrimidine kinase" evidence="6">
    <location>
        <begin position="17"/>
        <end position="167"/>
    </location>
</feature>
<evidence type="ECO:0000313" key="7">
    <source>
        <dbReference type="EMBL" id="BBU82115.1"/>
    </source>
</evidence>
<keyword evidence="2" id="KW-0808">Transferase</keyword>
<dbReference type="InterPro" id="IPR004625">
    <property type="entry name" value="PyrdxlKinase"/>
</dbReference>
<dbReference type="Proteomes" id="UP000467488">
    <property type="component" value="Chromosome"/>
</dbReference>
<keyword evidence="4" id="KW-0418">Kinase</keyword>
<dbReference type="Pfam" id="PF08543">
    <property type="entry name" value="Phos_pyr_kin"/>
    <property type="match status" value="1"/>
</dbReference>
<dbReference type="SUPFAM" id="SSF53613">
    <property type="entry name" value="Ribokinase-like"/>
    <property type="match status" value="1"/>
</dbReference>
<dbReference type="PANTHER" id="PTHR10534">
    <property type="entry name" value="PYRIDOXAL KINASE"/>
    <property type="match status" value="1"/>
</dbReference>
<evidence type="ECO:0000256" key="5">
    <source>
        <dbReference type="ARBA" id="ARBA00022840"/>
    </source>
</evidence>
<evidence type="ECO:0000256" key="4">
    <source>
        <dbReference type="ARBA" id="ARBA00022777"/>
    </source>
</evidence>
<organism evidence="7 8">
    <name type="scientific">Escherichia coli</name>
    <dbReference type="NCBI Taxonomy" id="562"/>
    <lineage>
        <taxon>Bacteria</taxon>
        <taxon>Pseudomonadati</taxon>
        <taxon>Pseudomonadota</taxon>
        <taxon>Gammaproteobacteria</taxon>
        <taxon>Enterobacterales</taxon>
        <taxon>Enterobacteriaceae</taxon>
        <taxon>Escherichia</taxon>
    </lineage>
</organism>
<dbReference type="PANTHER" id="PTHR10534:SF15">
    <property type="entry name" value="PYRIDOXINE_PYRIDOXAL_PYRIDOXAMINE KINASE"/>
    <property type="match status" value="1"/>
</dbReference>
<keyword evidence="5" id="KW-0067">ATP-binding</keyword>
<proteinExistence type="predicted"/>
<dbReference type="GO" id="GO:0005524">
    <property type="term" value="F:ATP binding"/>
    <property type="evidence" value="ECO:0007669"/>
    <property type="project" value="UniProtKB-KW"/>
</dbReference>
<dbReference type="EMBL" id="AP022360">
    <property type="protein sequence ID" value="BBU82115.1"/>
    <property type="molecule type" value="Genomic_DNA"/>
</dbReference>
<evidence type="ECO:0000259" key="6">
    <source>
        <dbReference type="Pfam" id="PF08543"/>
    </source>
</evidence>